<dbReference type="InterPro" id="IPR000276">
    <property type="entry name" value="GPCR_Rhodpsn"/>
</dbReference>
<evidence type="ECO:0000256" key="5">
    <source>
        <dbReference type="ARBA" id="ARBA00023136"/>
    </source>
</evidence>
<keyword evidence="3 9" id="KW-1133">Transmembrane helix</keyword>
<comment type="similarity">
    <text evidence="8">Belongs to the G-protein coupled receptor 1 family.</text>
</comment>
<dbReference type="PROSITE" id="PS00237">
    <property type="entry name" value="G_PROTEIN_RECEP_F1_1"/>
    <property type="match status" value="1"/>
</dbReference>
<evidence type="ECO:0000256" key="4">
    <source>
        <dbReference type="ARBA" id="ARBA00023040"/>
    </source>
</evidence>
<feature type="transmembrane region" description="Helical" evidence="9">
    <location>
        <begin position="191"/>
        <end position="217"/>
    </location>
</feature>
<feature type="transmembrane region" description="Helical" evidence="9">
    <location>
        <begin position="273"/>
        <end position="295"/>
    </location>
</feature>
<gene>
    <name evidence="11" type="ORF">OCBIM_22006266mg</name>
</gene>
<feature type="transmembrane region" description="Helical" evidence="9">
    <location>
        <begin position="62"/>
        <end position="87"/>
    </location>
</feature>
<evidence type="ECO:0000256" key="8">
    <source>
        <dbReference type="RuleBase" id="RU000688"/>
    </source>
</evidence>
<sequence length="356" mass="41340">MSQNNSTNVCVDIREELEAEMVDVYFPVIVYLSLFMMFGIIGNVFTFYIYCYKFEISTTQMFVVALSVCDLLTCAICIPFDIVLLHHSFTFSSDIVCRLMVFFVAIVVISSGFIVFMIAIDRYRLVCRPLEEQISFENSKKILLSLILLSTFLSSPMLLLHSQGNRLVRQCGNIGEICSLTKSWQRTVFPFVYYIIGVTSWLLIFIVLMILYSLIAIRIAEIDKVKKYRLSQVLKFSSIASQFDEGEDEETPPSIPKFRCVRRHSLHPTQTNFIFFVITLLWVTSYVPHFISIFWKLSVENFYDTVTQSDQQLSAFLLLSYYPNCAINPYVYGLCNRQFRVELRDLFHNIRALGRK</sequence>
<evidence type="ECO:0000313" key="11">
    <source>
        <dbReference type="EMBL" id="KOF92571.1"/>
    </source>
</evidence>
<dbReference type="PRINTS" id="PR00237">
    <property type="entry name" value="GPCRRHODOPSN"/>
</dbReference>
<evidence type="ECO:0000256" key="1">
    <source>
        <dbReference type="ARBA" id="ARBA00004141"/>
    </source>
</evidence>
<comment type="subcellular location">
    <subcellularLocation>
        <location evidence="1">Membrane</location>
        <topology evidence="1">Multi-pass membrane protein</topology>
    </subcellularLocation>
</comment>
<name>A0A0L8HTN0_OCTBM</name>
<dbReference type="PANTHER" id="PTHR24238">
    <property type="entry name" value="G-PROTEIN COUPLED RECEPTOR"/>
    <property type="match status" value="1"/>
</dbReference>
<keyword evidence="5 9" id="KW-0472">Membrane</keyword>
<dbReference type="CDD" id="cd00637">
    <property type="entry name" value="7tm_classA_rhodopsin-like"/>
    <property type="match status" value="1"/>
</dbReference>
<dbReference type="Gene3D" id="1.20.1070.10">
    <property type="entry name" value="Rhodopsin 7-helix transmembrane proteins"/>
    <property type="match status" value="1"/>
</dbReference>
<dbReference type="EMBL" id="KQ417305">
    <property type="protein sequence ID" value="KOF92571.1"/>
    <property type="molecule type" value="Genomic_DNA"/>
</dbReference>
<keyword evidence="2 8" id="KW-0812">Transmembrane</keyword>
<evidence type="ECO:0000256" key="3">
    <source>
        <dbReference type="ARBA" id="ARBA00022989"/>
    </source>
</evidence>
<dbReference type="SUPFAM" id="SSF81321">
    <property type="entry name" value="Family A G protein-coupled receptor-like"/>
    <property type="match status" value="1"/>
</dbReference>
<evidence type="ECO:0000259" key="10">
    <source>
        <dbReference type="PROSITE" id="PS50262"/>
    </source>
</evidence>
<evidence type="ECO:0000256" key="9">
    <source>
        <dbReference type="SAM" id="Phobius"/>
    </source>
</evidence>
<organism evidence="11">
    <name type="scientific">Octopus bimaculoides</name>
    <name type="common">California two-spotted octopus</name>
    <dbReference type="NCBI Taxonomy" id="37653"/>
    <lineage>
        <taxon>Eukaryota</taxon>
        <taxon>Metazoa</taxon>
        <taxon>Spiralia</taxon>
        <taxon>Lophotrochozoa</taxon>
        <taxon>Mollusca</taxon>
        <taxon>Cephalopoda</taxon>
        <taxon>Coleoidea</taxon>
        <taxon>Octopodiformes</taxon>
        <taxon>Octopoda</taxon>
        <taxon>Incirrata</taxon>
        <taxon>Octopodidae</taxon>
        <taxon>Octopus</taxon>
    </lineage>
</organism>
<dbReference type="GO" id="GO:0004930">
    <property type="term" value="F:G protein-coupled receptor activity"/>
    <property type="evidence" value="ECO:0007669"/>
    <property type="project" value="UniProtKB-KW"/>
</dbReference>
<dbReference type="PROSITE" id="PS50262">
    <property type="entry name" value="G_PROTEIN_RECEP_F1_2"/>
    <property type="match status" value="1"/>
</dbReference>
<evidence type="ECO:0000256" key="6">
    <source>
        <dbReference type="ARBA" id="ARBA00023170"/>
    </source>
</evidence>
<reference evidence="11" key="1">
    <citation type="submission" date="2015-07" db="EMBL/GenBank/DDBJ databases">
        <title>MeaNS - Measles Nucleotide Surveillance Program.</title>
        <authorList>
            <person name="Tran T."/>
            <person name="Druce J."/>
        </authorList>
    </citation>
    <scope>NUCLEOTIDE SEQUENCE</scope>
    <source>
        <strain evidence="11">UCB-OBI-ISO-001</strain>
        <tissue evidence="11">Gonad</tissue>
    </source>
</reference>
<keyword evidence="4 8" id="KW-0297">G-protein coupled receptor</keyword>
<proteinExistence type="inferred from homology"/>
<feature type="transmembrane region" description="Helical" evidence="9">
    <location>
        <begin position="315"/>
        <end position="335"/>
    </location>
</feature>
<evidence type="ECO:0000256" key="7">
    <source>
        <dbReference type="ARBA" id="ARBA00023224"/>
    </source>
</evidence>
<feature type="transmembrane region" description="Helical" evidence="9">
    <location>
        <begin position="141"/>
        <end position="160"/>
    </location>
</feature>
<dbReference type="OrthoDB" id="6125409at2759"/>
<dbReference type="GO" id="GO:0016020">
    <property type="term" value="C:membrane"/>
    <property type="evidence" value="ECO:0007669"/>
    <property type="project" value="UniProtKB-SubCell"/>
</dbReference>
<evidence type="ECO:0000256" key="2">
    <source>
        <dbReference type="ARBA" id="ARBA00022692"/>
    </source>
</evidence>
<protein>
    <recommendedName>
        <fullName evidence="10">G-protein coupled receptors family 1 profile domain-containing protein</fullName>
    </recommendedName>
</protein>
<feature type="transmembrane region" description="Helical" evidence="9">
    <location>
        <begin position="99"/>
        <end position="120"/>
    </location>
</feature>
<dbReference type="OMA" id="ESEKWNE"/>
<keyword evidence="7 8" id="KW-0807">Transducer</keyword>
<feature type="domain" description="G-protein coupled receptors family 1 profile" evidence="10">
    <location>
        <begin position="42"/>
        <end position="332"/>
    </location>
</feature>
<feature type="transmembrane region" description="Helical" evidence="9">
    <location>
        <begin position="24"/>
        <end position="50"/>
    </location>
</feature>
<dbReference type="KEGG" id="obi:106868664"/>
<dbReference type="Pfam" id="PF00001">
    <property type="entry name" value="7tm_1"/>
    <property type="match status" value="1"/>
</dbReference>
<accession>A0A0L8HTN0</accession>
<dbReference type="AlphaFoldDB" id="A0A0L8HTN0"/>
<keyword evidence="6 8" id="KW-0675">Receptor</keyword>
<dbReference type="PANTHER" id="PTHR24238:SF47">
    <property type="entry name" value="ECDYSTEROIDS_DOPAMINE RECEPTOR-RELATED"/>
    <property type="match status" value="1"/>
</dbReference>
<dbReference type="InterPro" id="IPR017452">
    <property type="entry name" value="GPCR_Rhodpsn_7TM"/>
</dbReference>